<dbReference type="Gene3D" id="1.10.1070.20">
    <property type="match status" value="1"/>
</dbReference>
<organism evidence="5 6">
    <name type="scientific">Vibrio pectenicida</name>
    <dbReference type="NCBI Taxonomy" id="62763"/>
    <lineage>
        <taxon>Bacteria</taxon>
        <taxon>Pseudomonadati</taxon>
        <taxon>Pseudomonadota</taxon>
        <taxon>Gammaproteobacteria</taxon>
        <taxon>Vibrionales</taxon>
        <taxon>Vibrionaceae</taxon>
        <taxon>Vibrio</taxon>
    </lineage>
</organism>
<comment type="caution">
    <text evidence="5">The sequence shown here is derived from an EMBL/GenBank/DDBJ whole genome shotgun (WGS) entry which is preliminary data.</text>
</comment>
<evidence type="ECO:0000256" key="2">
    <source>
        <dbReference type="ARBA" id="ARBA00022679"/>
    </source>
</evidence>
<proteinExistence type="inferred from homology"/>
<evidence type="ECO:0000313" key="5">
    <source>
        <dbReference type="EMBL" id="RSD32466.1"/>
    </source>
</evidence>
<reference evidence="5 6" key="1">
    <citation type="submission" date="2018-12" db="EMBL/GenBank/DDBJ databases">
        <title>Genomic taxonomy of the Vibrionaceae family.</title>
        <authorList>
            <person name="Gomez-Gil B."/>
            <person name="Enciso-Ibarra K."/>
        </authorList>
    </citation>
    <scope>NUCLEOTIDE SEQUENCE [LARGE SCALE GENOMIC DNA]</scope>
    <source>
        <strain evidence="5 6">CAIM 594</strain>
    </source>
</reference>
<comment type="similarity">
    <text evidence="1">Belongs to the HipA Ser/Thr kinase family.</text>
</comment>
<keyword evidence="2" id="KW-0808">Transferase</keyword>
<dbReference type="Proteomes" id="UP000269041">
    <property type="component" value="Unassembled WGS sequence"/>
</dbReference>
<dbReference type="RefSeq" id="WP_125319895.1">
    <property type="nucleotide sequence ID" value="NZ_AP024890.1"/>
</dbReference>
<dbReference type="EMBL" id="RSFA01000009">
    <property type="protein sequence ID" value="RSD32466.1"/>
    <property type="molecule type" value="Genomic_DNA"/>
</dbReference>
<dbReference type="AlphaFoldDB" id="A0A3R9E1V3"/>
<name>A0A3R9E1V3_9VIBR</name>
<gene>
    <name evidence="5" type="ORF">EJA03_03685</name>
</gene>
<dbReference type="PANTHER" id="PTHR37419:SF8">
    <property type="entry name" value="TOXIN YJJJ"/>
    <property type="match status" value="1"/>
</dbReference>
<evidence type="ECO:0000259" key="4">
    <source>
        <dbReference type="Pfam" id="PF07804"/>
    </source>
</evidence>
<protein>
    <submittedName>
        <fullName evidence="5">Type II toxin-antitoxin system HipA family toxin</fullName>
    </submittedName>
</protein>
<dbReference type="InterPro" id="IPR052028">
    <property type="entry name" value="HipA_Ser/Thr_kinase"/>
</dbReference>
<evidence type="ECO:0000313" key="6">
    <source>
        <dbReference type="Proteomes" id="UP000269041"/>
    </source>
</evidence>
<keyword evidence="3" id="KW-0418">Kinase</keyword>
<dbReference type="InterPro" id="IPR012893">
    <property type="entry name" value="HipA-like_C"/>
</dbReference>
<sequence length="424" mass="47403">MISEQCFVWKWLNGETEPVIAGALIFSESGEMSFRYGQSYLKRDNKEPIYVEELPLIESEIYARDLDLINFSSIRDAAPDAWGRRVINSKLNLDADEPLTEFTYLMNSASDRIGSIDFQASPIEYHERGEEEATLEALQSAADIIASGKKLPVELDKAMLHGTSLGGARPKAMISDDNIKYIAKFSASNDTYDIVKSEYVAMKLAALCGINVAKVDLVHSAGKDALLVERFDRSPAEDGKWYRHSMISGLTVLGLDESNARYCTYPALVDKMQVQCKSFGDDTLELYKRVVFNVLIGNTDDHARNHAFFVNGEKLELTPAYDVCPQSRTGGEASHGMIIVGNSNISSIENCKQAARVFHVDEETSLDIIGHQIKVINDNFEYLCDAADLSELGRKMLWKRAILNDSIFYGSEEFLEMVSYELSK</sequence>
<dbReference type="GO" id="GO:0004674">
    <property type="term" value="F:protein serine/threonine kinase activity"/>
    <property type="evidence" value="ECO:0007669"/>
    <property type="project" value="TreeGrafter"/>
</dbReference>
<dbReference type="PANTHER" id="PTHR37419">
    <property type="entry name" value="SERINE/THREONINE-PROTEIN KINASE TOXIN HIPA"/>
    <property type="match status" value="1"/>
</dbReference>
<dbReference type="OrthoDB" id="9805913at2"/>
<accession>A0A3R9E1V3</accession>
<keyword evidence="6" id="KW-1185">Reference proteome</keyword>
<dbReference type="Pfam" id="PF07804">
    <property type="entry name" value="HipA_C"/>
    <property type="match status" value="1"/>
</dbReference>
<dbReference type="GO" id="GO:0005829">
    <property type="term" value="C:cytosol"/>
    <property type="evidence" value="ECO:0007669"/>
    <property type="project" value="TreeGrafter"/>
</dbReference>
<evidence type="ECO:0000256" key="1">
    <source>
        <dbReference type="ARBA" id="ARBA00010164"/>
    </source>
</evidence>
<evidence type="ECO:0000256" key="3">
    <source>
        <dbReference type="ARBA" id="ARBA00022777"/>
    </source>
</evidence>
<feature type="domain" description="HipA-like C-terminal" evidence="4">
    <location>
        <begin position="163"/>
        <end position="372"/>
    </location>
</feature>